<accession>A0ABD2KND1</accession>
<proteinExistence type="predicted"/>
<organism evidence="1 2">
    <name type="scientific">Heterodera schachtii</name>
    <name type="common">Sugarbeet cyst nematode worm</name>
    <name type="synonym">Tylenchus schachtii</name>
    <dbReference type="NCBI Taxonomy" id="97005"/>
    <lineage>
        <taxon>Eukaryota</taxon>
        <taxon>Metazoa</taxon>
        <taxon>Ecdysozoa</taxon>
        <taxon>Nematoda</taxon>
        <taxon>Chromadorea</taxon>
        <taxon>Rhabditida</taxon>
        <taxon>Tylenchina</taxon>
        <taxon>Tylenchomorpha</taxon>
        <taxon>Tylenchoidea</taxon>
        <taxon>Heteroderidae</taxon>
        <taxon>Heteroderinae</taxon>
        <taxon>Heterodera</taxon>
    </lineage>
</organism>
<dbReference type="Proteomes" id="UP001620645">
    <property type="component" value="Unassembled WGS sequence"/>
</dbReference>
<comment type="caution">
    <text evidence="1">The sequence shown here is derived from an EMBL/GenBank/DDBJ whole genome shotgun (WGS) entry which is preliminary data.</text>
</comment>
<evidence type="ECO:0000313" key="1">
    <source>
        <dbReference type="EMBL" id="KAL3104232.1"/>
    </source>
</evidence>
<sequence length="71" mass="8997">MTDKYWLDKYFYFSPLYSGTKTKRHNFFNHRVAYPSSNLTSYIYWARYKNYWYQTDDEQTERNRTNLLREI</sequence>
<name>A0ABD2KND1_HETSC</name>
<evidence type="ECO:0000313" key="2">
    <source>
        <dbReference type="Proteomes" id="UP001620645"/>
    </source>
</evidence>
<dbReference type="AlphaFoldDB" id="A0ABD2KND1"/>
<dbReference type="EMBL" id="JBICCN010000007">
    <property type="protein sequence ID" value="KAL3104232.1"/>
    <property type="molecule type" value="Genomic_DNA"/>
</dbReference>
<gene>
    <name evidence="1" type="ORF">niasHS_002259</name>
</gene>
<reference evidence="1 2" key="1">
    <citation type="submission" date="2024-10" db="EMBL/GenBank/DDBJ databases">
        <authorList>
            <person name="Kim D."/>
        </authorList>
    </citation>
    <scope>NUCLEOTIDE SEQUENCE [LARGE SCALE GENOMIC DNA]</scope>
    <source>
        <strain evidence="1">Taebaek</strain>
    </source>
</reference>
<keyword evidence="2" id="KW-1185">Reference proteome</keyword>
<protein>
    <submittedName>
        <fullName evidence="1">Uncharacterized protein</fullName>
    </submittedName>
</protein>